<reference evidence="3" key="1">
    <citation type="submission" date="2017-05" db="EMBL/GenBank/DDBJ databases">
        <authorList>
            <person name="Rodrigo-Torres L."/>
            <person name="Arahal R. D."/>
            <person name="Lucena T."/>
        </authorList>
    </citation>
    <scope>NUCLEOTIDE SEQUENCE [LARGE SCALE GENOMIC DNA]</scope>
    <source>
        <strain evidence="3">CECT 8649</strain>
    </source>
</reference>
<dbReference type="GO" id="GO:0004364">
    <property type="term" value="F:glutathione transferase activity"/>
    <property type="evidence" value="ECO:0007669"/>
    <property type="project" value="TreeGrafter"/>
</dbReference>
<dbReference type="OrthoDB" id="9799538at2"/>
<organism evidence="2 3">
    <name type="scientific">Pelagimonas phthalicica</name>
    <dbReference type="NCBI Taxonomy" id="1037362"/>
    <lineage>
        <taxon>Bacteria</taxon>
        <taxon>Pseudomonadati</taxon>
        <taxon>Pseudomonadota</taxon>
        <taxon>Alphaproteobacteria</taxon>
        <taxon>Rhodobacterales</taxon>
        <taxon>Roseobacteraceae</taxon>
        <taxon>Pelagimonas</taxon>
    </lineage>
</organism>
<dbReference type="Gene3D" id="3.40.30.10">
    <property type="entry name" value="Glutaredoxin"/>
    <property type="match status" value="1"/>
</dbReference>
<dbReference type="GO" id="GO:0006559">
    <property type="term" value="P:L-phenylalanine catabolic process"/>
    <property type="evidence" value="ECO:0007669"/>
    <property type="project" value="TreeGrafter"/>
</dbReference>
<evidence type="ECO:0000313" key="3">
    <source>
        <dbReference type="Proteomes" id="UP000225972"/>
    </source>
</evidence>
<dbReference type="SUPFAM" id="SSF47616">
    <property type="entry name" value="GST C-terminal domain-like"/>
    <property type="match status" value="1"/>
</dbReference>
<accession>A0A238J864</accession>
<dbReference type="Pfam" id="PF13409">
    <property type="entry name" value="GST_N_2"/>
    <property type="match status" value="1"/>
</dbReference>
<dbReference type="PANTHER" id="PTHR42673">
    <property type="entry name" value="MALEYLACETOACETATE ISOMERASE"/>
    <property type="match status" value="1"/>
</dbReference>
<dbReference type="PANTHER" id="PTHR42673:SF4">
    <property type="entry name" value="MALEYLACETOACETATE ISOMERASE"/>
    <property type="match status" value="1"/>
</dbReference>
<dbReference type="GO" id="GO:0006749">
    <property type="term" value="P:glutathione metabolic process"/>
    <property type="evidence" value="ECO:0007669"/>
    <property type="project" value="TreeGrafter"/>
</dbReference>
<gene>
    <name evidence="2" type="ORF">TRP8649_01008</name>
</gene>
<dbReference type="SUPFAM" id="SSF52833">
    <property type="entry name" value="Thioredoxin-like"/>
    <property type="match status" value="1"/>
</dbReference>
<dbReference type="Gene3D" id="1.20.1050.10">
    <property type="match status" value="1"/>
</dbReference>
<dbReference type="InterPro" id="IPR036249">
    <property type="entry name" value="Thioredoxin-like_sf"/>
</dbReference>
<name>A0A238J864_9RHOB</name>
<keyword evidence="3" id="KW-1185">Reference proteome</keyword>
<dbReference type="CDD" id="cd03194">
    <property type="entry name" value="GST_C_3"/>
    <property type="match status" value="1"/>
</dbReference>
<dbReference type="InterPro" id="IPR004045">
    <property type="entry name" value="Glutathione_S-Trfase_N"/>
</dbReference>
<evidence type="ECO:0000313" key="2">
    <source>
        <dbReference type="EMBL" id="SMX26910.1"/>
    </source>
</evidence>
<dbReference type="RefSeq" id="WP_099243083.1">
    <property type="nucleotide sequence ID" value="NZ_FXXP01000001.1"/>
</dbReference>
<dbReference type="Proteomes" id="UP000225972">
    <property type="component" value="Unassembled WGS sequence"/>
</dbReference>
<sequence>MNYSIFIGDYTYSSWSLRGWLLLHRFGLPYTSKMVPFDKDSVANQLADLKPAKTVPTVVTPEGDVIWDSLAIAEELASRHPEAGIWPSDPSLRSLARNLASEMHSGFMSLRDQCPMNLSVSYSDFTPSEQTQADLARLDLIWSFALEKSGGPWLCGEYSAVDAFFAPVVGRIAGYGLQVNAAAQAYVDHHLADPAFRQWRAMGTARNVELPWYSRDFATKPWPGPAPLNARVVEEGTPENDACPYSGKPATHLFEVEGRIFGVCNDFCRAKTVADPAAWPAFMALYNKA</sequence>
<evidence type="ECO:0000259" key="1">
    <source>
        <dbReference type="PROSITE" id="PS50404"/>
    </source>
</evidence>
<protein>
    <submittedName>
        <fullName evidence="2">Stringent starvation protein A</fullName>
    </submittedName>
</protein>
<proteinExistence type="predicted"/>
<dbReference type="AlphaFoldDB" id="A0A238J864"/>
<feature type="domain" description="GST N-terminal" evidence="1">
    <location>
        <begin position="3"/>
        <end position="84"/>
    </location>
</feature>
<dbReference type="InterPro" id="IPR036282">
    <property type="entry name" value="Glutathione-S-Trfase_C_sf"/>
</dbReference>
<dbReference type="GO" id="GO:0016034">
    <property type="term" value="F:maleylacetoacetate isomerase activity"/>
    <property type="evidence" value="ECO:0007669"/>
    <property type="project" value="TreeGrafter"/>
</dbReference>
<dbReference type="PROSITE" id="PS50404">
    <property type="entry name" value="GST_NTER"/>
    <property type="match status" value="1"/>
</dbReference>
<dbReference type="EMBL" id="FXXP01000001">
    <property type="protein sequence ID" value="SMX26910.1"/>
    <property type="molecule type" value="Genomic_DNA"/>
</dbReference>